<accession>A0A9W7FBA0</accession>
<protein>
    <submittedName>
        <fullName evidence="2">Uncharacterized protein</fullName>
    </submittedName>
</protein>
<feature type="region of interest" description="Disordered" evidence="1">
    <location>
        <begin position="1"/>
        <end position="28"/>
    </location>
</feature>
<gene>
    <name evidence="2" type="ORF">TrLO_g4740</name>
</gene>
<proteinExistence type="predicted"/>
<evidence type="ECO:0000313" key="2">
    <source>
        <dbReference type="EMBL" id="GMI08996.1"/>
    </source>
</evidence>
<dbReference type="Proteomes" id="UP001165122">
    <property type="component" value="Unassembled WGS sequence"/>
</dbReference>
<feature type="compositionally biased region" description="Basic and acidic residues" evidence="1">
    <location>
        <begin position="1"/>
        <end position="15"/>
    </location>
</feature>
<dbReference type="EMBL" id="BRXW01000131">
    <property type="protein sequence ID" value="GMI08996.1"/>
    <property type="molecule type" value="Genomic_DNA"/>
</dbReference>
<reference evidence="3" key="1">
    <citation type="journal article" date="2023" name="Commun. Biol.">
        <title>Genome analysis of Parmales, the sister group of diatoms, reveals the evolutionary specialization of diatoms from phago-mixotrophs to photoautotrophs.</title>
        <authorList>
            <person name="Ban H."/>
            <person name="Sato S."/>
            <person name="Yoshikawa S."/>
            <person name="Yamada K."/>
            <person name="Nakamura Y."/>
            <person name="Ichinomiya M."/>
            <person name="Sato N."/>
            <person name="Blanc-Mathieu R."/>
            <person name="Endo H."/>
            <person name="Kuwata A."/>
            <person name="Ogata H."/>
        </authorList>
    </citation>
    <scope>NUCLEOTIDE SEQUENCE [LARGE SCALE GENOMIC DNA]</scope>
    <source>
        <strain evidence="3">NIES 3700</strain>
    </source>
</reference>
<dbReference type="AlphaFoldDB" id="A0A9W7FBA0"/>
<organism evidence="2 3">
    <name type="scientific">Triparma laevis f. longispina</name>
    <dbReference type="NCBI Taxonomy" id="1714387"/>
    <lineage>
        <taxon>Eukaryota</taxon>
        <taxon>Sar</taxon>
        <taxon>Stramenopiles</taxon>
        <taxon>Ochrophyta</taxon>
        <taxon>Bolidophyceae</taxon>
        <taxon>Parmales</taxon>
        <taxon>Triparmaceae</taxon>
        <taxon>Triparma</taxon>
    </lineage>
</organism>
<feature type="compositionally biased region" description="Polar residues" evidence="1">
    <location>
        <begin position="17"/>
        <end position="27"/>
    </location>
</feature>
<name>A0A9W7FBA0_9STRA</name>
<evidence type="ECO:0000256" key="1">
    <source>
        <dbReference type="SAM" id="MobiDB-lite"/>
    </source>
</evidence>
<sequence length="175" mass="18736">MTQAERDRLRAERGLFKSQQLSNNNWSPMMKKKISKIFNERVVTNSGGGGGGAAQLTSSPIKRIRPHTSHGRLAGRPLANTESTEGLMIAASQEQLESINLYKESIQQTVGGTGTGLEAVSRSSVEIWTPPAGNSVESFEEGSLAQPSLAGSFASSHVRLIGDGIDKAEDQIKDL</sequence>
<keyword evidence="3" id="KW-1185">Reference proteome</keyword>
<evidence type="ECO:0000313" key="3">
    <source>
        <dbReference type="Proteomes" id="UP001165122"/>
    </source>
</evidence>
<comment type="caution">
    <text evidence="2">The sequence shown here is derived from an EMBL/GenBank/DDBJ whole genome shotgun (WGS) entry which is preliminary data.</text>
</comment>